<evidence type="ECO:0000313" key="3">
    <source>
        <dbReference type="Proteomes" id="UP000638188"/>
    </source>
</evidence>
<evidence type="ECO:0000256" key="1">
    <source>
        <dbReference type="SAM" id="MobiDB-lite"/>
    </source>
</evidence>
<comment type="caution">
    <text evidence="2">The sequence shown here is derived from an EMBL/GenBank/DDBJ whole genome shotgun (WGS) entry which is preliminary data.</text>
</comment>
<reference evidence="3" key="1">
    <citation type="journal article" date="2019" name="Int. J. Syst. Evol. Microbiol.">
        <title>The Global Catalogue of Microorganisms (GCM) 10K type strain sequencing project: providing services to taxonomists for standard genome sequencing and annotation.</title>
        <authorList>
            <consortium name="The Broad Institute Genomics Platform"/>
            <consortium name="The Broad Institute Genome Sequencing Center for Infectious Disease"/>
            <person name="Wu L."/>
            <person name="Ma J."/>
        </authorList>
    </citation>
    <scope>NUCLEOTIDE SEQUENCE [LARGE SCALE GENOMIC DNA]</scope>
    <source>
        <strain evidence="3">CGMCC 1.12482</strain>
    </source>
</reference>
<proteinExistence type="predicted"/>
<feature type="region of interest" description="Disordered" evidence="1">
    <location>
        <begin position="1"/>
        <end position="31"/>
    </location>
</feature>
<name>A0ABQ1PQH5_9GAMM</name>
<protein>
    <submittedName>
        <fullName evidence="2">Uncharacterized protein</fullName>
    </submittedName>
</protein>
<organism evidence="2 3">
    <name type="scientific">Halopseudomonas salina</name>
    <dbReference type="NCBI Taxonomy" id="1323744"/>
    <lineage>
        <taxon>Bacteria</taxon>
        <taxon>Pseudomonadati</taxon>
        <taxon>Pseudomonadota</taxon>
        <taxon>Gammaproteobacteria</taxon>
        <taxon>Pseudomonadales</taxon>
        <taxon>Pseudomonadaceae</taxon>
        <taxon>Halopseudomonas</taxon>
    </lineage>
</organism>
<accession>A0ABQ1PQH5</accession>
<dbReference type="EMBL" id="BMFF01000003">
    <property type="protein sequence ID" value="GGD01013.1"/>
    <property type="molecule type" value="Genomic_DNA"/>
</dbReference>
<sequence length="98" mass="10678">MLMTQQTKVLPGLPNHEYRQQDASHRHQQDAGIDRQALSWARGNCGLGSFDDIFVIIQKAQLCATVCSSIMLSQAADPDAVQSGAHERGKFALKAQLG</sequence>
<keyword evidence="3" id="KW-1185">Reference proteome</keyword>
<gene>
    <name evidence="2" type="ORF">GCM10007418_20350</name>
</gene>
<evidence type="ECO:0000313" key="2">
    <source>
        <dbReference type="EMBL" id="GGD01013.1"/>
    </source>
</evidence>
<feature type="compositionally biased region" description="Basic and acidic residues" evidence="1">
    <location>
        <begin position="16"/>
        <end position="31"/>
    </location>
</feature>
<dbReference type="Proteomes" id="UP000638188">
    <property type="component" value="Unassembled WGS sequence"/>
</dbReference>